<evidence type="ECO:0000313" key="7">
    <source>
        <dbReference type="EMBL" id="MBB4022876.1"/>
    </source>
</evidence>
<evidence type="ECO:0000256" key="2">
    <source>
        <dbReference type="ARBA" id="ARBA00022630"/>
    </source>
</evidence>
<dbReference type="InterPro" id="IPR016156">
    <property type="entry name" value="FAD/NAD-linked_Rdtase_dimer_sf"/>
</dbReference>
<dbReference type="Gene3D" id="3.50.50.60">
    <property type="entry name" value="FAD/NAD(P)-binding domain"/>
    <property type="match status" value="2"/>
</dbReference>
<dbReference type="SUPFAM" id="SSF51905">
    <property type="entry name" value="FAD/NAD(P)-binding domain"/>
    <property type="match status" value="2"/>
</dbReference>
<evidence type="ECO:0000256" key="1">
    <source>
        <dbReference type="ARBA" id="ARBA00001974"/>
    </source>
</evidence>
<dbReference type="RefSeq" id="WP_054540003.1">
    <property type="nucleotide sequence ID" value="NZ_JACIEQ010000003.1"/>
</dbReference>
<keyword evidence="3" id="KW-0274">FAD</keyword>
<comment type="cofactor">
    <cofactor evidence="1">
        <name>FAD</name>
        <dbReference type="ChEBI" id="CHEBI:57692"/>
    </cofactor>
</comment>
<dbReference type="EMBL" id="JACIEQ010000003">
    <property type="protein sequence ID" value="MBB4022876.1"/>
    <property type="molecule type" value="Genomic_DNA"/>
</dbReference>
<feature type="domain" description="Reductase C-terminal" evidence="6">
    <location>
        <begin position="310"/>
        <end position="391"/>
    </location>
</feature>
<dbReference type="GO" id="GO:0016651">
    <property type="term" value="F:oxidoreductase activity, acting on NAD(P)H"/>
    <property type="evidence" value="ECO:0007669"/>
    <property type="project" value="TreeGrafter"/>
</dbReference>
<sequence>MKKIAIIGAGQAGAGAALKLRELGFEGEITLLGDEAYPPYERPELSKGYALGRVAFDNLVVLTPAAAEEKAIDLRLDCRVRRIDRAARVIETDAGDLSYDMLILATGGAAKRLPLPEPLRRKTHSIRTRDDVDALRNALPEARSVVVIGGGWLGTEAAISARALCPQVDLIEVAPRLCARVAPSWLSDRLSETQMRAGVTLHLGTVPVFAEDGTISVGGARLAPDLMIEAIGMRAMDELAVSAGLACDDGVLVSPQGQTEDPAVFAIGDCARLANGEQARRESWQYANQSAEDVARLLTGQIARMQEPDWFWSTQADFKVQMLGSCPDEAVQLERVGPRGGVSRLFLKGARLVGCVAINNPREIAEARRVIASRQAIDSERARDGMVPLSRCIVDAREAVR</sequence>
<evidence type="ECO:0000259" key="6">
    <source>
        <dbReference type="Pfam" id="PF14759"/>
    </source>
</evidence>
<organism evidence="7 8">
    <name type="scientific">Actibacterium naphthalenivorans</name>
    <dbReference type="NCBI Taxonomy" id="1614693"/>
    <lineage>
        <taxon>Bacteria</taxon>
        <taxon>Pseudomonadati</taxon>
        <taxon>Pseudomonadota</taxon>
        <taxon>Alphaproteobacteria</taxon>
        <taxon>Rhodobacterales</taxon>
        <taxon>Roseobacteraceae</taxon>
        <taxon>Actibacterium</taxon>
    </lineage>
</organism>
<gene>
    <name evidence="7" type="ORF">GGR17_002695</name>
</gene>
<dbReference type="GO" id="GO:0051213">
    <property type="term" value="F:dioxygenase activity"/>
    <property type="evidence" value="ECO:0007669"/>
    <property type="project" value="UniProtKB-KW"/>
</dbReference>
<keyword evidence="7" id="KW-0223">Dioxygenase</keyword>
<dbReference type="InterPro" id="IPR023753">
    <property type="entry name" value="FAD/NAD-binding_dom"/>
</dbReference>
<keyword evidence="8" id="KW-1185">Reference proteome</keyword>
<dbReference type="Pfam" id="PF07992">
    <property type="entry name" value="Pyr_redox_2"/>
    <property type="match status" value="1"/>
</dbReference>
<dbReference type="PANTHER" id="PTHR43557">
    <property type="entry name" value="APOPTOSIS-INDUCING FACTOR 1"/>
    <property type="match status" value="1"/>
</dbReference>
<evidence type="ECO:0000259" key="5">
    <source>
        <dbReference type="Pfam" id="PF07992"/>
    </source>
</evidence>
<dbReference type="InterPro" id="IPR036188">
    <property type="entry name" value="FAD/NAD-bd_sf"/>
</dbReference>
<dbReference type="SUPFAM" id="SSF55424">
    <property type="entry name" value="FAD/NAD-linked reductases, dimerisation (C-terminal) domain"/>
    <property type="match status" value="1"/>
</dbReference>
<feature type="domain" description="FAD/NAD(P)-binding" evidence="5">
    <location>
        <begin position="3"/>
        <end position="290"/>
    </location>
</feature>
<dbReference type="Gene3D" id="3.30.390.30">
    <property type="match status" value="1"/>
</dbReference>
<dbReference type="PANTHER" id="PTHR43557:SF2">
    <property type="entry name" value="RIESKE DOMAIN-CONTAINING PROTEIN-RELATED"/>
    <property type="match status" value="1"/>
</dbReference>
<accession>A0A840CJC8</accession>
<dbReference type="Pfam" id="PF14759">
    <property type="entry name" value="Reductase_C"/>
    <property type="match status" value="1"/>
</dbReference>
<dbReference type="AlphaFoldDB" id="A0A840CJC8"/>
<comment type="caution">
    <text evidence="7">The sequence shown here is derived from an EMBL/GenBank/DDBJ whole genome shotgun (WGS) entry which is preliminary data.</text>
</comment>
<dbReference type="GO" id="GO:0008860">
    <property type="term" value="F:ferredoxin-NAD+ reductase activity"/>
    <property type="evidence" value="ECO:0007669"/>
    <property type="project" value="UniProtKB-EC"/>
</dbReference>
<protein>
    <submittedName>
        <fullName evidence="7">3-phenylpropionate/trans-cinnamate dioxygenase ferredoxin reductase subunit</fullName>
        <ecNumber evidence="7">1.18.1.3</ecNumber>
    </submittedName>
</protein>
<dbReference type="InterPro" id="IPR050446">
    <property type="entry name" value="FAD-oxidoreductase/Apoptosis"/>
</dbReference>
<dbReference type="InterPro" id="IPR028202">
    <property type="entry name" value="Reductase_C"/>
</dbReference>
<dbReference type="PRINTS" id="PR00368">
    <property type="entry name" value="FADPNR"/>
</dbReference>
<evidence type="ECO:0000256" key="4">
    <source>
        <dbReference type="ARBA" id="ARBA00023002"/>
    </source>
</evidence>
<dbReference type="PRINTS" id="PR00411">
    <property type="entry name" value="PNDRDTASEI"/>
</dbReference>
<keyword evidence="4 7" id="KW-0560">Oxidoreductase</keyword>
<reference evidence="7" key="1">
    <citation type="submission" date="2020-08" db="EMBL/GenBank/DDBJ databases">
        <title>Genomic Encyclopedia of Type Strains, Phase IV (KMG-IV): sequencing the most valuable type-strain genomes for metagenomic binning, comparative biology and taxonomic classification.</title>
        <authorList>
            <person name="Goeker M."/>
        </authorList>
    </citation>
    <scope>NUCLEOTIDE SEQUENCE [LARGE SCALE GENOMIC DNA]</scope>
    <source>
        <strain evidence="7">DSM 105040</strain>
    </source>
</reference>
<proteinExistence type="predicted"/>
<evidence type="ECO:0000256" key="3">
    <source>
        <dbReference type="ARBA" id="ARBA00022827"/>
    </source>
</evidence>
<keyword evidence="2" id="KW-0285">Flavoprotein</keyword>
<name>A0A840CJC8_9RHOB</name>
<dbReference type="GO" id="GO:0005737">
    <property type="term" value="C:cytoplasm"/>
    <property type="evidence" value="ECO:0007669"/>
    <property type="project" value="TreeGrafter"/>
</dbReference>
<dbReference type="EC" id="1.18.1.3" evidence="7"/>
<evidence type="ECO:0000313" key="8">
    <source>
        <dbReference type="Proteomes" id="UP000585681"/>
    </source>
</evidence>
<dbReference type="Proteomes" id="UP000585681">
    <property type="component" value="Unassembled WGS sequence"/>
</dbReference>